<dbReference type="EMBL" id="MK572000">
    <property type="protein sequence ID" value="QCY52827.1"/>
    <property type="molecule type" value="Genomic_RNA"/>
</dbReference>
<protein>
    <recommendedName>
        <fullName evidence="3">Movement protein TGBp3</fullName>
    </recommendedName>
    <alternativeName>
        <fullName evidence="12">Triple gene block 3 protein</fullName>
    </alternativeName>
</protein>
<evidence type="ECO:0000256" key="4">
    <source>
        <dbReference type="ARBA" id="ARBA00022448"/>
    </source>
</evidence>
<evidence type="ECO:0000256" key="2">
    <source>
        <dbReference type="ARBA" id="ARBA00010355"/>
    </source>
</evidence>
<keyword evidence="6" id="KW-1043">Host membrane</keyword>
<dbReference type="EMBL" id="MK572001">
    <property type="protein sequence ID" value="QCY52830.1"/>
    <property type="molecule type" value="Genomic_RNA"/>
</dbReference>
<dbReference type="RefSeq" id="YP_010087747.1">
    <property type="nucleotide sequence ID" value="NC_055574.1"/>
</dbReference>
<dbReference type="GeneID" id="65103051"/>
<comment type="similarity">
    <text evidence="2">Belongs to the Tymovirales TGBp3 protein family.</text>
</comment>
<evidence type="ECO:0000256" key="8">
    <source>
        <dbReference type="ARBA" id="ARBA00023031"/>
    </source>
</evidence>
<dbReference type="KEGG" id="vg:65103051"/>
<evidence type="ECO:0000256" key="5">
    <source>
        <dbReference type="ARBA" id="ARBA00022692"/>
    </source>
</evidence>
<name>A0A4Y5R5G3_9VIRU</name>
<evidence type="ECO:0000313" key="13">
    <source>
        <dbReference type="EMBL" id="QCY52827.1"/>
    </source>
</evidence>
<evidence type="ECO:0000313" key="14">
    <source>
        <dbReference type="EMBL" id="QCY52830.1"/>
    </source>
</evidence>
<dbReference type="GO" id="GO:0046740">
    <property type="term" value="P:transport of virus in host, cell to cell"/>
    <property type="evidence" value="ECO:0007669"/>
    <property type="project" value="UniProtKB-KW"/>
</dbReference>
<dbReference type="Proteomes" id="UP000681583">
    <property type="component" value="Segment"/>
</dbReference>
<evidence type="ECO:0000256" key="7">
    <source>
        <dbReference type="ARBA" id="ARBA00022989"/>
    </source>
</evidence>
<evidence type="ECO:0000256" key="12">
    <source>
        <dbReference type="ARBA" id="ARBA00033148"/>
    </source>
</evidence>
<dbReference type="GO" id="GO:0044167">
    <property type="term" value="C:host cell endoplasmic reticulum membrane"/>
    <property type="evidence" value="ECO:0007669"/>
    <property type="project" value="UniProtKB-SubCell"/>
</dbReference>
<evidence type="ECO:0000256" key="10">
    <source>
        <dbReference type="ARBA" id="ARBA00023184"/>
    </source>
</evidence>
<dbReference type="InterPro" id="IPR003411">
    <property type="entry name" value="TGBp3"/>
</dbReference>
<keyword evidence="7" id="KW-1133">Transmembrane helix</keyword>
<evidence type="ECO:0000256" key="11">
    <source>
        <dbReference type="ARBA" id="ARBA00025270"/>
    </source>
</evidence>
<evidence type="ECO:0000313" key="15">
    <source>
        <dbReference type="Proteomes" id="UP000681583"/>
    </source>
</evidence>
<dbReference type="Pfam" id="PF02495">
    <property type="entry name" value="TGBp3"/>
    <property type="match status" value="1"/>
</dbReference>
<evidence type="ECO:0000256" key="9">
    <source>
        <dbReference type="ARBA" id="ARBA00023136"/>
    </source>
</evidence>
<sequence length="83" mass="8919">MLAPHFQVFIAAAITLLILIISSRDPCVITITGESVRIVNCPLSEGLISQLSSLKPITHGLSFHKSENVDFGGFTSETCCSNQ</sequence>
<comment type="function">
    <text evidence="11">Plays a role in viral cell-to-cell propagation, by facilitating genome transport to neighboring plant cells through plasmosdesmata. May induce the formation of granular vesicles derived from the Endoplasmic reticulum, which align on actin filaments.</text>
</comment>
<accession>A0A4Y5R5G3</accession>
<reference evidence="14" key="1">
    <citation type="journal article" date="2019" name="Arch. Virol.">
        <title>Full genome sequence of a novel potexvirus from Euonymus bungeanus Maxim based on RNA-Seq analysis.</title>
        <authorList>
            <person name="Yang C."/>
            <person name="Li L."/>
            <person name="Hou Q."/>
            <person name="Wang J."/>
            <person name="Yu M."/>
            <person name="Gang S."/>
            <person name="Zhang S."/>
            <person name="Cao M."/>
        </authorList>
    </citation>
    <scope>NUCLEOTIDE SEQUENCE</scope>
    <source>
        <strain evidence="13">EuYMaV-BLA</strain>
        <strain evidence="14">EuYMaV-BLB</strain>
    </source>
</reference>
<evidence type="ECO:0000256" key="6">
    <source>
        <dbReference type="ARBA" id="ARBA00022870"/>
    </source>
</evidence>
<keyword evidence="15" id="KW-1185">Reference proteome</keyword>
<keyword evidence="8" id="KW-0916">Viral movement protein</keyword>
<comment type="subcellular location">
    <subcellularLocation>
        <location evidence="1">Host endoplasmic reticulum membrane</location>
    </subcellularLocation>
</comment>
<evidence type="ECO:0000256" key="1">
    <source>
        <dbReference type="ARBA" id="ARBA00004625"/>
    </source>
</evidence>
<proteinExistence type="inferred from homology"/>
<keyword evidence="10" id="KW-1038">Host endoplasmic reticulum</keyword>
<organism evidence="14">
    <name type="scientific">Euonymus yellow mottle associated virus</name>
    <dbReference type="NCBI Taxonomy" id="2586645"/>
    <lineage>
        <taxon>Viruses</taxon>
        <taxon>Riboviria</taxon>
        <taxon>Orthornavirae</taxon>
        <taxon>Kitrinoviricota</taxon>
        <taxon>Alsuviricetes</taxon>
        <taxon>Tymovirales</taxon>
        <taxon>Alphaflexiviridae</taxon>
        <taxon>Potexvirus</taxon>
        <taxon>Potexvirus flavimaculae</taxon>
    </lineage>
</organism>
<keyword evidence="5" id="KW-0812">Transmembrane</keyword>
<keyword evidence="9" id="KW-0472">Membrane</keyword>
<evidence type="ECO:0000256" key="3">
    <source>
        <dbReference type="ARBA" id="ARBA00013812"/>
    </source>
</evidence>
<keyword evidence="4" id="KW-0813">Transport</keyword>